<accession>A0A9N8YRK7</accession>
<evidence type="ECO:0000313" key="2">
    <source>
        <dbReference type="Proteomes" id="UP000789405"/>
    </source>
</evidence>
<dbReference type="EMBL" id="CAJVPY010000122">
    <property type="protein sequence ID" value="CAG8451515.1"/>
    <property type="molecule type" value="Genomic_DNA"/>
</dbReference>
<dbReference type="Proteomes" id="UP000789405">
    <property type="component" value="Unassembled WGS sequence"/>
</dbReference>
<gene>
    <name evidence="1" type="ORF">DERYTH_LOCUS541</name>
</gene>
<reference evidence="1" key="1">
    <citation type="submission" date="2021-06" db="EMBL/GenBank/DDBJ databases">
        <authorList>
            <person name="Kallberg Y."/>
            <person name="Tangrot J."/>
            <person name="Rosling A."/>
        </authorList>
    </citation>
    <scope>NUCLEOTIDE SEQUENCE</scope>
    <source>
        <strain evidence="1">MA453B</strain>
    </source>
</reference>
<keyword evidence="2" id="KW-1185">Reference proteome</keyword>
<organism evidence="1 2">
    <name type="scientific">Dentiscutata erythropus</name>
    <dbReference type="NCBI Taxonomy" id="1348616"/>
    <lineage>
        <taxon>Eukaryota</taxon>
        <taxon>Fungi</taxon>
        <taxon>Fungi incertae sedis</taxon>
        <taxon>Mucoromycota</taxon>
        <taxon>Glomeromycotina</taxon>
        <taxon>Glomeromycetes</taxon>
        <taxon>Diversisporales</taxon>
        <taxon>Gigasporaceae</taxon>
        <taxon>Dentiscutata</taxon>
    </lineage>
</organism>
<dbReference type="AlphaFoldDB" id="A0A9N8YRK7"/>
<protein>
    <submittedName>
        <fullName evidence="1">208_t:CDS:1</fullName>
    </submittedName>
</protein>
<comment type="caution">
    <text evidence="1">The sequence shown here is derived from an EMBL/GenBank/DDBJ whole genome shotgun (WGS) entry which is preliminary data.</text>
</comment>
<name>A0A9N8YRK7_9GLOM</name>
<sequence>MLTHIRKNINEITFEYKYNSYLFFEYDEHGNIGGLIFNCEGVGVGKTILECKSASEPIFEYEGISRYKGTSETILEYEGNDSVKHVEHLVDNEYIQIYK</sequence>
<evidence type="ECO:0000313" key="1">
    <source>
        <dbReference type="EMBL" id="CAG8451515.1"/>
    </source>
</evidence>
<proteinExistence type="predicted"/>